<sequence>MTAWIKNWFSNMESLEKPIIVDGIEYPTVENFYAASKTLDVQQKRKIATLTPSVAKKYARTIPLRFDWEEVKLAIMLIGLMQKFYPGSNWHKELMETRGEELLELNNWHDIVWGVPANIAPGGQNNSKFKIQNSKNGQGKAIPTGHQGNNWLGRLLMFIRDEPLLWQNFSNNAAEWERQKYLVETQEWLLRNPNFPSVPNMSNLKGKIIDNGTLPSQRLKVVISGSRTVAQLPAEAIIRIEKIMELGAKILIGDCFGADYLVQTFLKQSGYSRVTVYHTGNSPRNNAGFASVGVNGSYTQRDRIMCSIADYGLAIIKDNSPGTLKNIQRMPGKVRLIQV</sequence>
<name>A0A926VKC4_9CYAN</name>
<reference evidence="4" key="1">
    <citation type="journal article" date="2015" name="ISME J.">
        <title>Draft Genome Sequence of Streptomyces incarnatus NRRL8089, which Produces the Nucleoside Antibiotic Sinefungin.</title>
        <authorList>
            <person name="Oshima K."/>
            <person name="Hattori M."/>
            <person name="Shimizu H."/>
            <person name="Fukuda K."/>
            <person name="Nemoto M."/>
            <person name="Inagaki K."/>
            <person name="Tamura T."/>
        </authorList>
    </citation>
    <scope>NUCLEOTIDE SEQUENCE</scope>
    <source>
        <strain evidence="4">FACHB-1375</strain>
    </source>
</reference>
<evidence type="ECO:0000256" key="2">
    <source>
        <dbReference type="ARBA" id="ARBA00000751"/>
    </source>
</evidence>
<dbReference type="Pfam" id="PF08719">
    <property type="entry name" value="NADAR"/>
    <property type="match status" value="1"/>
</dbReference>
<dbReference type="SUPFAM" id="SSF143990">
    <property type="entry name" value="YbiA-like"/>
    <property type="match status" value="1"/>
</dbReference>
<protein>
    <submittedName>
        <fullName evidence="4">NADAR family protein</fullName>
    </submittedName>
</protein>
<gene>
    <name evidence="4" type="ORF">H6G03_31505</name>
</gene>
<comment type="catalytic activity">
    <reaction evidence="1">
        <text>5-amino-6-(5-phospho-D-ribosylamino)uracil + H2O = 5,6-diaminouracil + D-ribose 5-phosphate</text>
        <dbReference type="Rhea" id="RHEA:55020"/>
        <dbReference type="ChEBI" id="CHEBI:15377"/>
        <dbReference type="ChEBI" id="CHEBI:46252"/>
        <dbReference type="ChEBI" id="CHEBI:58453"/>
        <dbReference type="ChEBI" id="CHEBI:78346"/>
    </reaction>
</comment>
<evidence type="ECO:0000259" key="3">
    <source>
        <dbReference type="Pfam" id="PF08719"/>
    </source>
</evidence>
<dbReference type="InterPro" id="IPR012816">
    <property type="entry name" value="NADAR"/>
</dbReference>
<dbReference type="EMBL" id="JACJPW010000128">
    <property type="protein sequence ID" value="MBD2185545.1"/>
    <property type="molecule type" value="Genomic_DNA"/>
</dbReference>
<dbReference type="CDD" id="cd15457">
    <property type="entry name" value="NADAR"/>
    <property type="match status" value="1"/>
</dbReference>
<accession>A0A926VKC4</accession>
<dbReference type="AlphaFoldDB" id="A0A926VKC4"/>
<comment type="catalytic activity">
    <reaction evidence="2">
        <text>2,5-diamino-6-hydroxy-4-(5-phosphoribosylamino)-pyrimidine + H2O = 2,5,6-triamino-4-hydroxypyrimidine + D-ribose 5-phosphate</text>
        <dbReference type="Rhea" id="RHEA:23436"/>
        <dbReference type="ChEBI" id="CHEBI:15377"/>
        <dbReference type="ChEBI" id="CHEBI:58614"/>
        <dbReference type="ChEBI" id="CHEBI:78346"/>
        <dbReference type="ChEBI" id="CHEBI:137796"/>
    </reaction>
</comment>
<evidence type="ECO:0000313" key="4">
    <source>
        <dbReference type="EMBL" id="MBD2185545.1"/>
    </source>
</evidence>
<evidence type="ECO:0000313" key="5">
    <source>
        <dbReference type="Proteomes" id="UP000641646"/>
    </source>
</evidence>
<dbReference type="InterPro" id="IPR037238">
    <property type="entry name" value="YbiA-like_sf"/>
</dbReference>
<reference evidence="4" key="2">
    <citation type="submission" date="2020-08" db="EMBL/GenBank/DDBJ databases">
        <authorList>
            <person name="Chen M."/>
            <person name="Teng W."/>
            <person name="Zhao L."/>
            <person name="Hu C."/>
            <person name="Zhou Y."/>
            <person name="Han B."/>
            <person name="Song L."/>
            <person name="Shu W."/>
        </authorList>
    </citation>
    <scope>NUCLEOTIDE SEQUENCE</scope>
    <source>
        <strain evidence="4">FACHB-1375</strain>
    </source>
</reference>
<dbReference type="Proteomes" id="UP000641646">
    <property type="component" value="Unassembled WGS sequence"/>
</dbReference>
<feature type="domain" description="NADAR" evidence="3">
    <location>
        <begin position="7"/>
        <end position="162"/>
    </location>
</feature>
<comment type="caution">
    <text evidence="4">The sequence shown here is derived from an EMBL/GenBank/DDBJ whole genome shotgun (WGS) entry which is preliminary data.</text>
</comment>
<keyword evidence="5" id="KW-1185">Reference proteome</keyword>
<evidence type="ECO:0000256" key="1">
    <source>
        <dbReference type="ARBA" id="ARBA00000022"/>
    </source>
</evidence>
<dbReference type="RefSeq" id="WP_190473965.1">
    <property type="nucleotide sequence ID" value="NZ_JACJPW010000128.1"/>
</dbReference>
<dbReference type="Gene3D" id="1.10.357.40">
    <property type="entry name" value="YbiA-like"/>
    <property type="match status" value="1"/>
</dbReference>
<proteinExistence type="predicted"/>
<organism evidence="4 5">
    <name type="scientific">Aerosakkonema funiforme FACHB-1375</name>
    <dbReference type="NCBI Taxonomy" id="2949571"/>
    <lineage>
        <taxon>Bacteria</taxon>
        <taxon>Bacillati</taxon>
        <taxon>Cyanobacteriota</taxon>
        <taxon>Cyanophyceae</taxon>
        <taxon>Oscillatoriophycideae</taxon>
        <taxon>Aerosakkonematales</taxon>
        <taxon>Aerosakkonemataceae</taxon>
        <taxon>Aerosakkonema</taxon>
    </lineage>
</organism>